<dbReference type="PRINTS" id="PR00081">
    <property type="entry name" value="GDHRDH"/>
</dbReference>
<reference evidence="3" key="1">
    <citation type="journal article" date="2020" name="Stud. Mycol.">
        <title>101 Dothideomycetes genomes: a test case for predicting lifestyles and emergence of pathogens.</title>
        <authorList>
            <person name="Haridas S."/>
            <person name="Albert R."/>
            <person name="Binder M."/>
            <person name="Bloem J."/>
            <person name="Labutti K."/>
            <person name="Salamov A."/>
            <person name="Andreopoulos B."/>
            <person name="Baker S."/>
            <person name="Barry K."/>
            <person name="Bills G."/>
            <person name="Bluhm B."/>
            <person name="Cannon C."/>
            <person name="Castanera R."/>
            <person name="Culley D."/>
            <person name="Daum C."/>
            <person name="Ezra D."/>
            <person name="Gonzalez J."/>
            <person name="Henrissat B."/>
            <person name="Kuo A."/>
            <person name="Liang C."/>
            <person name="Lipzen A."/>
            <person name="Lutzoni F."/>
            <person name="Magnuson J."/>
            <person name="Mondo S."/>
            <person name="Nolan M."/>
            <person name="Ohm R."/>
            <person name="Pangilinan J."/>
            <person name="Park H.-J."/>
            <person name="Ramirez L."/>
            <person name="Alfaro M."/>
            <person name="Sun H."/>
            <person name="Tritt A."/>
            <person name="Yoshinaga Y."/>
            <person name="Zwiers L.-H."/>
            <person name="Turgeon B."/>
            <person name="Goodwin S."/>
            <person name="Spatafora J."/>
            <person name="Crous P."/>
            <person name="Grigoriev I."/>
        </authorList>
    </citation>
    <scope>NUCLEOTIDE SEQUENCE</scope>
    <source>
        <strain evidence="3">CBS 133067</strain>
    </source>
</reference>
<dbReference type="PANTHER" id="PTHR42760:SF76">
    <property type="entry name" value="CHAIN OXIDOREDUCTASE_DEHYDROGENASE, PUTATIVE-RELATED"/>
    <property type="match status" value="1"/>
</dbReference>
<name>A0A9P4IDH1_9PEZI</name>
<dbReference type="PROSITE" id="PS00061">
    <property type="entry name" value="ADH_SHORT"/>
    <property type="match status" value="1"/>
</dbReference>
<keyword evidence="4" id="KW-1185">Reference proteome</keyword>
<keyword evidence="2" id="KW-0521">NADP</keyword>
<dbReference type="GO" id="GO:0006633">
    <property type="term" value="P:fatty acid biosynthetic process"/>
    <property type="evidence" value="ECO:0007669"/>
    <property type="project" value="TreeGrafter"/>
</dbReference>
<dbReference type="InterPro" id="IPR036291">
    <property type="entry name" value="NAD(P)-bd_dom_sf"/>
</dbReference>
<dbReference type="PANTHER" id="PTHR42760">
    <property type="entry name" value="SHORT-CHAIN DEHYDROGENASES/REDUCTASES FAMILY MEMBER"/>
    <property type="match status" value="1"/>
</dbReference>
<dbReference type="EMBL" id="ML978130">
    <property type="protein sequence ID" value="KAF2096226.1"/>
    <property type="molecule type" value="Genomic_DNA"/>
</dbReference>
<dbReference type="SUPFAM" id="SSF51735">
    <property type="entry name" value="NAD(P)-binding Rossmann-fold domains"/>
    <property type="match status" value="1"/>
</dbReference>
<dbReference type="GO" id="GO:0016616">
    <property type="term" value="F:oxidoreductase activity, acting on the CH-OH group of donors, NAD or NADP as acceptor"/>
    <property type="evidence" value="ECO:0007669"/>
    <property type="project" value="TreeGrafter"/>
</dbReference>
<evidence type="ECO:0000256" key="2">
    <source>
        <dbReference type="ARBA" id="ARBA00022857"/>
    </source>
</evidence>
<proteinExistence type="inferred from homology"/>
<dbReference type="OrthoDB" id="47007at2759"/>
<organism evidence="3 4">
    <name type="scientific">Rhizodiscina lignyota</name>
    <dbReference type="NCBI Taxonomy" id="1504668"/>
    <lineage>
        <taxon>Eukaryota</taxon>
        <taxon>Fungi</taxon>
        <taxon>Dikarya</taxon>
        <taxon>Ascomycota</taxon>
        <taxon>Pezizomycotina</taxon>
        <taxon>Dothideomycetes</taxon>
        <taxon>Pleosporomycetidae</taxon>
        <taxon>Aulographales</taxon>
        <taxon>Rhizodiscinaceae</taxon>
        <taxon>Rhizodiscina</taxon>
    </lineage>
</organism>
<dbReference type="Proteomes" id="UP000799772">
    <property type="component" value="Unassembled WGS sequence"/>
</dbReference>
<evidence type="ECO:0000313" key="4">
    <source>
        <dbReference type="Proteomes" id="UP000799772"/>
    </source>
</evidence>
<dbReference type="CDD" id="cd05233">
    <property type="entry name" value="SDR_c"/>
    <property type="match status" value="1"/>
</dbReference>
<dbReference type="InterPro" id="IPR020904">
    <property type="entry name" value="Sc_DH/Rdtase_CS"/>
</dbReference>
<dbReference type="InterPro" id="IPR002347">
    <property type="entry name" value="SDR_fam"/>
</dbReference>
<comment type="caution">
    <text evidence="3">The sequence shown here is derived from an EMBL/GenBank/DDBJ whole genome shotgun (WGS) entry which is preliminary data.</text>
</comment>
<sequence length="288" mass="31048">MTTTTSYTPTRLRLREQDLVGKVAVITGASRGIGRSVALNLASRGCGILGTCSRVESIHLIDSLDHSIVGIYKDTNSTSKPKIIGLAANILSPTCAQDIADALTKHFSGRVDIFINNAAIPFAGNLGELTINEIQESMIGNIQTPVLIVEELVKRKMFQPESRIVHMSSVRVRQPWSKQLMYGATKSAGESMCRTWAQAFGGREEKFSFMAGTTANAVSTGLTQTDSVMQCPPEDLEGFKQEFITPQSLPRFGQPEDVADVVGLLCSHDARWITGCVVSASGGGIKLQ</sequence>
<dbReference type="AlphaFoldDB" id="A0A9P4IDH1"/>
<evidence type="ECO:0000256" key="1">
    <source>
        <dbReference type="ARBA" id="ARBA00006484"/>
    </source>
</evidence>
<dbReference type="PRINTS" id="PR00080">
    <property type="entry name" value="SDRFAMILY"/>
</dbReference>
<gene>
    <name evidence="3" type="ORF">NA57DRAFT_78994</name>
</gene>
<evidence type="ECO:0000313" key="3">
    <source>
        <dbReference type="EMBL" id="KAF2096226.1"/>
    </source>
</evidence>
<accession>A0A9P4IDH1</accession>
<dbReference type="Pfam" id="PF13561">
    <property type="entry name" value="adh_short_C2"/>
    <property type="match status" value="1"/>
</dbReference>
<dbReference type="GO" id="GO:0048038">
    <property type="term" value="F:quinone binding"/>
    <property type="evidence" value="ECO:0007669"/>
    <property type="project" value="TreeGrafter"/>
</dbReference>
<comment type="similarity">
    <text evidence="1">Belongs to the short-chain dehydrogenases/reductases (SDR) family.</text>
</comment>
<dbReference type="Gene3D" id="3.40.50.720">
    <property type="entry name" value="NAD(P)-binding Rossmann-like Domain"/>
    <property type="match status" value="1"/>
</dbReference>
<protein>
    <submittedName>
        <fullName evidence="3">NAD(P)-binding protein</fullName>
    </submittedName>
</protein>